<gene>
    <name evidence="1" type="ORF">J3R75_002742</name>
</gene>
<organism evidence="1 2">
    <name type="scientific">Oligosphaera ethanolica</name>
    <dbReference type="NCBI Taxonomy" id="760260"/>
    <lineage>
        <taxon>Bacteria</taxon>
        <taxon>Pseudomonadati</taxon>
        <taxon>Lentisphaerota</taxon>
        <taxon>Oligosphaeria</taxon>
        <taxon>Oligosphaerales</taxon>
        <taxon>Oligosphaeraceae</taxon>
        <taxon>Oligosphaera</taxon>
    </lineage>
</organism>
<dbReference type="EMBL" id="JAUSVL010000001">
    <property type="protein sequence ID" value="MDQ0290635.1"/>
    <property type="molecule type" value="Genomic_DNA"/>
</dbReference>
<sequence length="37" mass="4509">MKQQVPWIPQHEEQRFHRSNWFQPFLRLFVISAKGAA</sequence>
<keyword evidence="2" id="KW-1185">Reference proteome</keyword>
<evidence type="ECO:0000313" key="2">
    <source>
        <dbReference type="Proteomes" id="UP001238163"/>
    </source>
</evidence>
<accession>A0AAE4APK5</accession>
<proteinExistence type="predicted"/>
<protein>
    <submittedName>
        <fullName evidence="1">Uncharacterized protein</fullName>
    </submittedName>
</protein>
<dbReference type="Proteomes" id="UP001238163">
    <property type="component" value="Unassembled WGS sequence"/>
</dbReference>
<evidence type="ECO:0000313" key="1">
    <source>
        <dbReference type="EMBL" id="MDQ0290635.1"/>
    </source>
</evidence>
<dbReference type="AlphaFoldDB" id="A0AAE4APK5"/>
<name>A0AAE4APK5_9BACT</name>
<reference evidence="1" key="1">
    <citation type="submission" date="2023-07" db="EMBL/GenBank/DDBJ databases">
        <title>Genomic Encyclopedia of Type Strains, Phase IV (KMG-IV): sequencing the most valuable type-strain genomes for metagenomic binning, comparative biology and taxonomic classification.</title>
        <authorList>
            <person name="Goeker M."/>
        </authorList>
    </citation>
    <scope>NUCLEOTIDE SEQUENCE</scope>
    <source>
        <strain evidence="1">DSM 24202</strain>
    </source>
</reference>
<comment type="caution">
    <text evidence="1">The sequence shown here is derived from an EMBL/GenBank/DDBJ whole genome shotgun (WGS) entry which is preliminary data.</text>
</comment>